<keyword evidence="13 14" id="KW-0342">GTP-binding</keyword>
<dbReference type="CDD" id="cd00544">
    <property type="entry name" value="CobU"/>
    <property type="match status" value="1"/>
</dbReference>
<keyword evidence="8 14" id="KW-0169">Cobalamin biosynthesis</keyword>
<comment type="similarity">
    <text evidence="7 14">Belongs to the CobU/CobP family.</text>
</comment>
<keyword evidence="11 14" id="KW-0418">Kinase</keyword>
<comment type="caution">
    <text evidence="15">The sequence shown here is derived from an EMBL/GenBank/DDBJ whole genome shotgun (WGS) entry which is preliminary data.</text>
</comment>
<dbReference type="EMBL" id="JAXCLA010000009">
    <property type="protein sequence ID" value="MDY0747908.1"/>
    <property type="molecule type" value="Genomic_DNA"/>
</dbReference>
<dbReference type="InterPro" id="IPR003203">
    <property type="entry name" value="CobU/CobP"/>
</dbReference>
<keyword evidence="9 14" id="KW-0808">Transferase</keyword>
<evidence type="ECO:0000256" key="13">
    <source>
        <dbReference type="ARBA" id="ARBA00023134"/>
    </source>
</evidence>
<dbReference type="Pfam" id="PF02283">
    <property type="entry name" value="CobU"/>
    <property type="match status" value="1"/>
</dbReference>
<dbReference type="SUPFAM" id="SSF52540">
    <property type="entry name" value="P-loop containing nucleoside triphosphate hydrolases"/>
    <property type="match status" value="1"/>
</dbReference>
<dbReference type="NCBIfam" id="NF004469">
    <property type="entry name" value="PRK05800.1"/>
    <property type="match status" value="1"/>
</dbReference>
<evidence type="ECO:0000256" key="7">
    <source>
        <dbReference type="ARBA" id="ARBA00007490"/>
    </source>
</evidence>
<evidence type="ECO:0000313" key="15">
    <source>
        <dbReference type="EMBL" id="MDY0747908.1"/>
    </source>
</evidence>
<evidence type="ECO:0000256" key="14">
    <source>
        <dbReference type="PIRNR" id="PIRNR006135"/>
    </source>
</evidence>
<reference evidence="15 16" key="1">
    <citation type="submission" date="2023-11" db="EMBL/GenBank/DDBJ databases">
        <title>Paucibacter sp. nov., isolated from fresh soil in Korea.</title>
        <authorList>
            <person name="Le N.T.T."/>
        </authorList>
    </citation>
    <scope>NUCLEOTIDE SEQUENCE [LARGE SCALE GENOMIC DNA]</scope>
    <source>
        <strain evidence="15 16">R3-3</strain>
    </source>
</reference>
<keyword evidence="15" id="KW-0548">Nucleotidyltransferase</keyword>
<evidence type="ECO:0000313" key="16">
    <source>
        <dbReference type="Proteomes" id="UP001285263"/>
    </source>
</evidence>
<evidence type="ECO:0000256" key="2">
    <source>
        <dbReference type="ARBA" id="ARBA00000711"/>
    </source>
</evidence>
<evidence type="ECO:0000256" key="1">
    <source>
        <dbReference type="ARBA" id="ARBA00000312"/>
    </source>
</evidence>
<dbReference type="Proteomes" id="UP001285263">
    <property type="component" value="Unassembled WGS sequence"/>
</dbReference>
<keyword evidence="16" id="KW-1185">Reference proteome</keyword>
<evidence type="ECO:0000256" key="8">
    <source>
        <dbReference type="ARBA" id="ARBA00022573"/>
    </source>
</evidence>
<dbReference type="GO" id="GO:0008820">
    <property type="term" value="F:cobinamide phosphate guanylyltransferase activity"/>
    <property type="evidence" value="ECO:0007669"/>
    <property type="project" value="UniProtKB-EC"/>
</dbReference>
<comment type="pathway">
    <text evidence="5 14">Cofactor biosynthesis; adenosylcobalamin biosynthesis; adenosylcobalamin from cob(II)yrinate a,c-diamide: step 6/7.</text>
</comment>
<dbReference type="GO" id="GO:0043752">
    <property type="term" value="F:adenosylcobinamide kinase activity"/>
    <property type="evidence" value="ECO:0007669"/>
    <property type="project" value="UniProtKB-EC"/>
</dbReference>
<comment type="catalytic activity">
    <reaction evidence="1 14">
        <text>adenosylcob(III)inamide + ATP = adenosylcob(III)inamide phosphate + ADP + H(+)</text>
        <dbReference type="Rhea" id="RHEA:15769"/>
        <dbReference type="ChEBI" id="CHEBI:2480"/>
        <dbReference type="ChEBI" id="CHEBI:15378"/>
        <dbReference type="ChEBI" id="CHEBI:30616"/>
        <dbReference type="ChEBI" id="CHEBI:58502"/>
        <dbReference type="ChEBI" id="CHEBI:456216"/>
        <dbReference type="EC" id="2.7.1.156"/>
    </reaction>
</comment>
<evidence type="ECO:0000256" key="5">
    <source>
        <dbReference type="ARBA" id="ARBA00004692"/>
    </source>
</evidence>
<sequence>MRIGHHLIVGGQRSGKSGQAERLALASGQEVCVIATAQAGDQEMAERIAHHRAMRPAAFRTVEAPLALAEVLRAEAQPGRLLLVDCLTLWLTNWLMPLEGPSDLHAWQRERQALLDLMPDLPSPLIMISNEVGWGVSPMSREARFFVDELGRLNQAVASRCRTLTLMVAGQPWSRTVIPTP</sequence>
<evidence type="ECO:0000256" key="6">
    <source>
        <dbReference type="ARBA" id="ARBA00005159"/>
    </source>
</evidence>
<evidence type="ECO:0000256" key="4">
    <source>
        <dbReference type="ARBA" id="ARBA00003889"/>
    </source>
</evidence>
<dbReference type="PANTHER" id="PTHR34848:SF1">
    <property type="entry name" value="BIFUNCTIONAL ADENOSYLCOBALAMIN BIOSYNTHESIS PROTEIN COBU"/>
    <property type="match status" value="1"/>
</dbReference>
<evidence type="ECO:0000256" key="10">
    <source>
        <dbReference type="ARBA" id="ARBA00022741"/>
    </source>
</evidence>
<organism evidence="15 16">
    <name type="scientific">Roseateles agri</name>
    <dbReference type="NCBI Taxonomy" id="3098619"/>
    <lineage>
        <taxon>Bacteria</taxon>
        <taxon>Pseudomonadati</taxon>
        <taxon>Pseudomonadota</taxon>
        <taxon>Betaproteobacteria</taxon>
        <taxon>Burkholderiales</taxon>
        <taxon>Sphaerotilaceae</taxon>
        <taxon>Roseateles</taxon>
    </lineage>
</organism>
<dbReference type="Gene3D" id="3.40.50.300">
    <property type="entry name" value="P-loop containing nucleotide triphosphate hydrolases"/>
    <property type="match status" value="1"/>
</dbReference>
<evidence type="ECO:0000256" key="3">
    <source>
        <dbReference type="ARBA" id="ARBA00001522"/>
    </source>
</evidence>
<accession>A0ABU5DNM2</accession>
<evidence type="ECO:0000256" key="11">
    <source>
        <dbReference type="ARBA" id="ARBA00022777"/>
    </source>
</evidence>
<comment type="catalytic activity">
    <reaction evidence="2 14">
        <text>adenosylcob(III)inamide phosphate + GTP + H(+) = adenosylcob(III)inamide-GDP + diphosphate</text>
        <dbReference type="Rhea" id="RHEA:22712"/>
        <dbReference type="ChEBI" id="CHEBI:15378"/>
        <dbReference type="ChEBI" id="CHEBI:33019"/>
        <dbReference type="ChEBI" id="CHEBI:37565"/>
        <dbReference type="ChEBI" id="CHEBI:58502"/>
        <dbReference type="ChEBI" id="CHEBI:60487"/>
        <dbReference type="EC" id="2.7.7.62"/>
    </reaction>
</comment>
<dbReference type="RefSeq" id="WP_320425876.1">
    <property type="nucleotide sequence ID" value="NZ_JAXCLA010000009.1"/>
</dbReference>
<dbReference type="PIRSF" id="PIRSF006135">
    <property type="entry name" value="CobU"/>
    <property type="match status" value="1"/>
</dbReference>
<comment type="catalytic activity">
    <reaction evidence="3">
        <text>adenosylcob(III)inamide + GTP = adenosylcob(III)inamide phosphate + GDP + H(+)</text>
        <dbReference type="Rhea" id="RHEA:15765"/>
        <dbReference type="ChEBI" id="CHEBI:2480"/>
        <dbReference type="ChEBI" id="CHEBI:15378"/>
        <dbReference type="ChEBI" id="CHEBI:37565"/>
        <dbReference type="ChEBI" id="CHEBI:58189"/>
        <dbReference type="ChEBI" id="CHEBI:58502"/>
        <dbReference type="EC" id="2.7.1.156"/>
    </reaction>
</comment>
<protein>
    <recommendedName>
        <fullName evidence="14">Bifunctional adenosylcobalamin biosynthesis protein</fullName>
        <ecNumber evidence="14">2.7.1.156</ecNumber>
        <ecNumber evidence="14">2.7.7.62</ecNumber>
    </recommendedName>
</protein>
<dbReference type="InterPro" id="IPR027417">
    <property type="entry name" value="P-loop_NTPase"/>
</dbReference>
<gene>
    <name evidence="15" type="primary">cobU</name>
    <name evidence="15" type="ORF">SNE35_25620</name>
</gene>
<dbReference type="EC" id="2.7.1.156" evidence="14"/>
<evidence type="ECO:0000256" key="9">
    <source>
        <dbReference type="ARBA" id="ARBA00022679"/>
    </source>
</evidence>
<dbReference type="EC" id="2.7.7.62" evidence="14"/>
<comment type="pathway">
    <text evidence="6 14">Cofactor biosynthesis; adenosylcobalamin biosynthesis; adenosylcobalamin from cob(II)yrinate a,c-diamide: step 5/7.</text>
</comment>
<evidence type="ECO:0000256" key="12">
    <source>
        <dbReference type="ARBA" id="ARBA00022840"/>
    </source>
</evidence>
<proteinExistence type="inferred from homology"/>
<dbReference type="PANTHER" id="PTHR34848">
    <property type="match status" value="1"/>
</dbReference>
<keyword evidence="10 14" id="KW-0547">Nucleotide-binding</keyword>
<name>A0ABU5DNM2_9BURK</name>
<comment type="function">
    <text evidence="4 14">Catalyzes ATP-dependent phosphorylation of adenosylcobinamide and addition of GMP to adenosylcobinamide phosphate.</text>
</comment>
<keyword evidence="12 14" id="KW-0067">ATP-binding</keyword>